<keyword evidence="1" id="KW-1133">Transmembrane helix</keyword>
<evidence type="ECO:0000259" key="2">
    <source>
        <dbReference type="Pfam" id="PF04773"/>
    </source>
</evidence>
<dbReference type="Proteomes" id="UP000192903">
    <property type="component" value="Unassembled WGS sequence"/>
</dbReference>
<feature type="domain" description="FecR N-terminal" evidence="3">
    <location>
        <begin position="13"/>
        <end position="54"/>
    </location>
</feature>
<dbReference type="Pfam" id="PF16220">
    <property type="entry name" value="DUF4880"/>
    <property type="match status" value="1"/>
</dbReference>
<gene>
    <name evidence="4" type="ORF">SAMN02982989_5160</name>
</gene>
<keyword evidence="5" id="KW-1185">Reference proteome</keyword>
<protein>
    <submittedName>
        <fullName evidence="4">FecR family protein</fullName>
    </submittedName>
</protein>
<dbReference type="PIRSF" id="PIRSF018266">
    <property type="entry name" value="FecR"/>
    <property type="match status" value="1"/>
</dbReference>
<sequence>MTRNGETDEEILEEAMDWFLRLRASSRAADGDGGFAVWLDRSPAHRDAWLKACRTWELMGETTPIHEDLWRPGRQAKTLAARRRRRAFGVGAAMALAACLVLALAGPSLLLRYQADFKTATAELRTVTLEDGSTVELGAASAIDTDFAGGSRHVTLLAGEAFFDVTHDPARPFVVTAGGVKVTVLGTAFDVHMTPEDTTVELARGVVGLTVTGAPHTFELSPGDTVTVRRDDGRISRGRLAPEDMAAWRNGRLFVNDVTIASVVEELQRYHPAWISIPSGDLAGRRVTGLYDLSNPDRALEALVQPYGGKVHRISPYLRVLALF</sequence>
<feature type="domain" description="FecR protein" evidence="2">
    <location>
        <begin position="116"/>
        <end position="207"/>
    </location>
</feature>
<organism evidence="4 5">
    <name type="scientific">Xaviernesmea oryzae</name>
    <dbReference type="NCBI Taxonomy" id="464029"/>
    <lineage>
        <taxon>Bacteria</taxon>
        <taxon>Pseudomonadati</taxon>
        <taxon>Pseudomonadota</taxon>
        <taxon>Alphaproteobacteria</taxon>
        <taxon>Hyphomicrobiales</taxon>
        <taxon>Rhizobiaceae</taxon>
        <taxon>Rhizobium/Agrobacterium group</taxon>
        <taxon>Xaviernesmea</taxon>
    </lineage>
</organism>
<evidence type="ECO:0000313" key="5">
    <source>
        <dbReference type="Proteomes" id="UP000192903"/>
    </source>
</evidence>
<name>A0A1X7D7U6_9HYPH</name>
<dbReference type="PANTHER" id="PTHR30273:SF2">
    <property type="entry name" value="PROTEIN FECR"/>
    <property type="match status" value="1"/>
</dbReference>
<keyword evidence="1" id="KW-0812">Transmembrane</keyword>
<reference evidence="5" key="1">
    <citation type="submission" date="2017-04" db="EMBL/GenBank/DDBJ databases">
        <authorList>
            <person name="Varghese N."/>
            <person name="Submissions S."/>
        </authorList>
    </citation>
    <scope>NUCLEOTIDE SEQUENCE [LARGE SCALE GENOMIC DNA]</scope>
    <source>
        <strain evidence="5">B4P</strain>
    </source>
</reference>
<evidence type="ECO:0000259" key="3">
    <source>
        <dbReference type="Pfam" id="PF16220"/>
    </source>
</evidence>
<dbReference type="AlphaFoldDB" id="A0A1X7D7U6"/>
<dbReference type="STRING" id="464029.SAMN02982989_5160"/>
<dbReference type="Gene3D" id="2.60.120.1440">
    <property type="match status" value="1"/>
</dbReference>
<dbReference type="PANTHER" id="PTHR30273">
    <property type="entry name" value="PERIPLASMIC SIGNAL SENSOR AND SIGMA FACTOR ACTIVATOR FECR-RELATED"/>
    <property type="match status" value="1"/>
</dbReference>
<evidence type="ECO:0000256" key="1">
    <source>
        <dbReference type="SAM" id="Phobius"/>
    </source>
</evidence>
<feature type="transmembrane region" description="Helical" evidence="1">
    <location>
        <begin position="87"/>
        <end position="111"/>
    </location>
</feature>
<dbReference type="InterPro" id="IPR006860">
    <property type="entry name" value="FecR"/>
</dbReference>
<keyword evidence="1" id="KW-0472">Membrane</keyword>
<evidence type="ECO:0000313" key="4">
    <source>
        <dbReference type="EMBL" id="SMF10443.1"/>
    </source>
</evidence>
<dbReference type="GO" id="GO:0016989">
    <property type="term" value="F:sigma factor antagonist activity"/>
    <property type="evidence" value="ECO:0007669"/>
    <property type="project" value="TreeGrafter"/>
</dbReference>
<dbReference type="InterPro" id="IPR032623">
    <property type="entry name" value="FecR_N"/>
</dbReference>
<dbReference type="RefSeq" id="WP_234810869.1">
    <property type="nucleotide sequence ID" value="NZ_FXAF01000002.1"/>
</dbReference>
<accession>A0A1X7D7U6</accession>
<dbReference type="Pfam" id="PF04773">
    <property type="entry name" value="FecR"/>
    <property type="match status" value="1"/>
</dbReference>
<dbReference type="EMBL" id="FXAF01000002">
    <property type="protein sequence ID" value="SMF10443.1"/>
    <property type="molecule type" value="Genomic_DNA"/>
</dbReference>
<dbReference type="InterPro" id="IPR012373">
    <property type="entry name" value="Ferrdict_sens_TM"/>
</dbReference>
<proteinExistence type="predicted"/>